<evidence type="ECO:0000313" key="3">
    <source>
        <dbReference type="EMBL" id="PZC73431.1"/>
    </source>
</evidence>
<proteinExistence type="predicted"/>
<evidence type="ECO:0000259" key="2">
    <source>
        <dbReference type="PROSITE" id="PS50042"/>
    </source>
</evidence>
<feature type="compositionally biased region" description="Basic and acidic residues" evidence="1">
    <location>
        <begin position="454"/>
        <end position="468"/>
    </location>
</feature>
<sequence>MYVIHTGKVKETCEEMDISARVYPAGSYFGIIQGLLRNTPYTHSYQTVIKSCVLTLQLDDWEYLLKHFPDSRDAIHKHMRQLGDDDTDKSNWPGGAPVEWTAPEYVPLADIPEEAPLAPGMFPGIKRHFGRDSDTPEEQPPIRPSLTGRKSSLHFPWHIRHGEHADSKREEESLEVEEHRKLGFFEKIIGTAKKLMGRVSDSDLLAMTGEGRDELQLEEDEEATEALLAQFEAAKKLTEKDKKKIITRRKSMFYGDDQTMEKQLVTLDIAPSMTDELSKEESQAFTMRPLRIRDSDTELPTPSKSQSVAAPEVILNLGRSKSKVLPEAPVRKLKEDTEPEEPSKKGSELYQLKLSDSTTAEATANQLQRPEDIQGSSKIPAAVDMSKASLASTATAKEHVLKITSLEPQDSKPSTIPESSEIQIANINIMKTPSGDTAATNEETLEGQTTLGDLDSKPLEDKETKPGDENAISQELSLLYPELLPTKPAETEELPDTTGDIPSTSAPEHHPATTWVW</sequence>
<feature type="compositionally biased region" description="Polar residues" evidence="1">
    <location>
        <begin position="354"/>
        <end position="368"/>
    </location>
</feature>
<feature type="region of interest" description="Disordered" evidence="1">
    <location>
        <begin position="275"/>
        <end position="312"/>
    </location>
</feature>
<evidence type="ECO:0000313" key="4">
    <source>
        <dbReference type="Proteomes" id="UP000249218"/>
    </source>
</evidence>
<dbReference type="InterPro" id="IPR018490">
    <property type="entry name" value="cNMP-bd_dom_sf"/>
</dbReference>
<feature type="compositionally biased region" description="Polar residues" evidence="1">
    <location>
        <begin position="298"/>
        <end position="308"/>
    </location>
</feature>
<dbReference type="OrthoDB" id="421226at2759"/>
<dbReference type="Proteomes" id="UP000249218">
    <property type="component" value="Unassembled WGS sequence"/>
</dbReference>
<gene>
    <name evidence="3" type="primary">HaOG209527</name>
    <name evidence="3" type="ORF">B5X24_HaOG209527</name>
</gene>
<protein>
    <recommendedName>
        <fullName evidence="2">Cyclic nucleotide-binding domain-containing protein</fullName>
    </recommendedName>
</protein>
<organism evidence="3 4">
    <name type="scientific">Helicoverpa armigera</name>
    <name type="common">Cotton bollworm</name>
    <name type="synonym">Heliothis armigera</name>
    <dbReference type="NCBI Taxonomy" id="29058"/>
    <lineage>
        <taxon>Eukaryota</taxon>
        <taxon>Metazoa</taxon>
        <taxon>Ecdysozoa</taxon>
        <taxon>Arthropoda</taxon>
        <taxon>Hexapoda</taxon>
        <taxon>Insecta</taxon>
        <taxon>Pterygota</taxon>
        <taxon>Neoptera</taxon>
        <taxon>Endopterygota</taxon>
        <taxon>Lepidoptera</taxon>
        <taxon>Glossata</taxon>
        <taxon>Ditrysia</taxon>
        <taxon>Noctuoidea</taxon>
        <taxon>Noctuidae</taxon>
        <taxon>Heliothinae</taxon>
        <taxon>Helicoverpa</taxon>
    </lineage>
</organism>
<evidence type="ECO:0000256" key="1">
    <source>
        <dbReference type="SAM" id="MobiDB-lite"/>
    </source>
</evidence>
<dbReference type="InterPro" id="IPR014710">
    <property type="entry name" value="RmlC-like_jellyroll"/>
</dbReference>
<accession>A0A2W1BGP4</accession>
<name>A0A2W1BGP4_HELAM</name>
<feature type="compositionally biased region" description="Basic and acidic residues" evidence="1">
    <location>
        <begin position="329"/>
        <end position="347"/>
    </location>
</feature>
<dbReference type="EMBL" id="KZ150105">
    <property type="protein sequence ID" value="PZC73431.1"/>
    <property type="molecule type" value="Genomic_DNA"/>
</dbReference>
<dbReference type="InterPro" id="IPR000595">
    <property type="entry name" value="cNMP-bd_dom"/>
</dbReference>
<dbReference type="Gene3D" id="2.60.120.10">
    <property type="entry name" value="Jelly Rolls"/>
    <property type="match status" value="1"/>
</dbReference>
<feature type="region of interest" description="Disordered" evidence="1">
    <location>
        <begin position="130"/>
        <end position="150"/>
    </location>
</feature>
<reference evidence="3 4" key="1">
    <citation type="journal article" date="2017" name="BMC Biol.">
        <title>Genomic innovations, transcriptional plasticity and gene loss underlying the evolution and divergence of two highly polyphagous and invasive Helicoverpa pest species.</title>
        <authorList>
            <person name="Pearce S.L."/>
            <person name="Clarke D.F."/>
            <person name="East P.D."/>
            <person name="Elfekih S."/>
            <person name="Gordon K.H."/>
            <person name="Jermiin L.S."/>
            <person name="McGaughran A."/>
            <person name="Oakeshott J.G."/>
            <person name="Papanikolaou A."/>
            <person name="Perera O.P."/>
            <person name="Rane R.V."/>
            <person name="Richards S."/>
            <person name="Tay W.T."/>
            <person name="Walsh T.K."/>
            <person name="Anderson A."/>
            <person name="Anderson C.J."/>
            <person name="Asgari S."/>
            <person name="Board P.G."/>
            <person name="Bretschneider A."/>
            <person name="Campbell P.M."/>
            <person name="Chertemps T."/>
            <person name="Christeller J.T."/>
            <person name="Coppin C.W."/>
            <person name="Downes S.J."/>
            <person name="Duan G."/>
            <person name="Farnsworth C.A."/>
            <person name="Good R.T."/>
            <person name="Han L.B."/>
            <person name="Han Y.C."/>
            <person name="Hatje K."/>
            <person name="Horne I."/>
            <person name="Huang Y.P."/>
            <person name="Hughes D.S."/>
            <person name="Jacquin-Joly E."/>
            <person name="James W."/>
            <person name="Jhangiani S."/>
            <person name="Kollmar M."/>
            <person name="Kuwar S.S."/>
            <person name="Li S."/>
            <person name="Liu N.Y."/>
            <person name="Maibeche M.T."/>
            <person name="Miller J.R."/>
            <person name="Montagne N."/>
            <person name="Perry T."/>
            <person name="Qu J."/>
            <person name="Song S.V."/>
            <person name="Sutton G.G."/>
            <person name="Vogel H."/>
            <person name="Walenz B.P."/>
            <person name="Xu W."/>
            <person name="Zhang H.J."/>
            <person name="Zou Z."/>
            <person name="Batterham P."/>
            <person name="Edwards O.R."/>
            <person name="Feyereisen R."/>
            <person name="Gibbs R.A."/>
            <person name="Heckel D.G."/>
            <person name="McGrath A."/>
            <person name="Robin C."/>
            <person name="Scherer S.E."/>
            <person name="Worley K.C."/>
            <person name="Wu Y.D."/>
        </authorList>
    </citation>
    <scope>NUCLEOTIDE SEQUENCE [LARGE SCALE GENOMIC DNA]</scope>
    <source>
        <strain evidence="3">Harm_GR_Male_#8</strain>
        <tissue evidence="3">Whole organism</tissue>
    </source>
</reference>
<keyword evidence="4" id="KW-1185">Reference proteome</keyword>
<feature type="region of interest" description="Disordered" evidence="1">
    <location>
        <begin position="326"/>
        <end position="377"/>
    </location>
</feature>
<feature type="region of interest" description="Disordered" evidence="1">
    <location>
        <begin position="446"/>
        <end position="517"/>
    </location>
</feature>
<dbReference type="SUPFAM" id="SSF51206">
    <property type="entry name" value="cAMP-binding domain-like"/>
    <property type="match status" value="1"/>
</dbReference>
<feature type="domain" description="Cyclic nucleotide-binding" evidence="2">
    <location>
        <begin position="1"/>
        <end position="65"/>
    </location>
</feature>
<dbReference type="PROSITE" id="PS50042">
    <property type="entry name" value="CNMP_BINDING_3"/>
    <property type="match status" value="1"/>
</dbReference>
<dbReference type="AlphaFoldDB" id="A0A2W1BGP4"/>